<evidence type="ECO:0000259" key="2">
    <source>
        <dbReference type="Pfam" id="PF00632"/>
    </source>
</evidence>
<comment type="caution">
    <text evidence="3">The sequence shown here is derived from an EMBL/GenBank/DDBJ whole genome shotgun (WGS) entry which is preliminary data.</text>
</comment>
<proteinExistence type="predicted"/>
<dbReference type="InterPro" id="IPR000569">
    <property type="entry name" value="HECT_dom"/>
</dbReference>
<organism evidence="3 4">
    <name type="scientific">Lagenidium giganteum</name>
    <dbReference type="NCBI Taxonomy" id="4803"/>
    <lineage>
        <taxon>Eukaryota</taxon>
        <taxon>Sar</taxon>
        <taxon>Stramenopiles</taxon>
        <taxon>Oomycota</taxon>
        <taxon>Peronosporomycetes</taxon>
        <taxon>Pythiales</taxon>
        <taxon>Pythiaceae</taxon>
    </lineage>
</organism>
<dbReference type="Proteomes" id="UP001146120">
    <property type="component" value="Unassembled WGS sequence"/>
</dbReference>
<sequence length="128" mass="14309">MPWGELSEHHIHSATRCVILLPCYHFWIGSCSADVEHLKLSSHRARGPVVGVFKTSSRTTCATTSILEVVYLVDQLSFVYAAGRLMGRALLEGENWSVRLAKPLLKIILGIPVTFEDLSLWILRHIVA</sequence>
<gene>
    <name evidence="3" type="ORF">N0F65_012436</name>
</gene>
<name>A0AAV2YJL6_9STRA</name>
<dbReference type="Pfam" id="PF00632">
    <property type="entry name" value="HECT"/>
    <property type="match status" value="1"/>
</dbReference>
<reference evidence="3" key="1">
    <citation type="submission" date="2022-11" db="EMBL/GenBank/DDBJ databases">
        <authorList>
            <person name="Morgan W.R."/>
            <person name="Tartar A."/>
        </authorList>
    </citation>
    <scope>NUCLEOTIDE SEQUENCE</scope>
    <source>
        <strain evidence="3">ARSEF 373</strain>
    </source>
</reference>
<evidence type="ECO:0000256" key="1">
    <source>
        <dbReference type="ARBA" id="ARBA00022786"/>
    </source>
</evidence>
<feature type="domain" description="HECT" evidence="2">
    <location>
        <begin position="64"/>
        <end position="119"/>
    </location>
</feature>
<dbReference type="GO" id="GO:0004842">
    <property type="term" value="F:ubiquitin-protein transferase activity"/>
    <property type="evidence" value="ECO:0007669"/>
    <property type="project" value="InterPro"/>
</dbReference>
<protein>
    <recommendedName>
        <fullName evidence="2">HECT domain-containing protein</fullName>
    </recommendedName>
</protein>
<dbReference type="Gene3D" id="3.90.1750.10">
    <property type="entry name" value="Hect, E3 ligase catalytic domains"/>
    <property type="match status" value="1"/>
</dbReference>
<dbReference type="EMBL" id="DAKRPA010000215">
    <property type="protein sequence ID" value="DAZ95182.1"/>
    <property type="molecule type" value="Genomic_DNA"/>
</dbReference>
<dbReference type="AlphaFoldDB" id="A0AAV2YJL6"/>
<keyword evidence="4" id="KW-1185">Reference proteome</keyword>
<dbReference type="SUPFAM" id="SSF56204">
    <property type="entry name" value="Hect, E3 ligase catalytic domain"/>
    <property type="match status" value="1"/>
</dbReference>
<reference evidence="3" key="2">
    <citation type="journal article" date="2023" name="Microbiol Resour">
        <title>Decontamination and Annotation of the Draft Genome Sequence of the Oomycete Lagenidium giganteum ARSEF 373.</title>
        <authorList>
            <person name="Morgan W.R."/>
            <person name="Tartar A."/>
        </authorList>
    </citation>
    <scope>NUCLEOTIDE SEQUENCE</scope>
    <source>
        <strain evidence="3">ARSEF 373</strain>
    </source>
</reference>
<evidence type="ECO:0000313" key="3">
    <source>
        <dbReference type="EMBL" id="DAZ95182.1"/>
    </source>
</evidence>
<evidence type="ECO:0000313" key="4">
    <source>
        <dbReference type="Proteomes" id="UP001146120"/>
    </source>
</evidence>
<keyword evidence="1" id="KW-0833">Ubl conjugation pathway</keyword>
<accession>A0AAV2YJL6</accession>
<dbReference type="InterPro" id="IPR035983">
    <property type="entry name" value="Hect_E3_ubiquitin_ligase"/>
</dbReference>